<reference evidence="1 2" key="1">
    <citation type="submission" date="2023-02" db="EMBL/GenBank/DDBJ databases">
        <title>Dictyobacter halimunensis sp. nov., a new member of the class Ktedonobacteria from forest soil in a geothermal area.</title>
        <authorList>
            <person name="Rachmania M.K."/>
            <person name="Ningsih F."/>
            <person name="Sakai Y."/>
            <person name="Yabe S."/>
            <person name="Yokota A."/>
            <person name="Sjamsuridzal W."/>
        </authorList>
    </citation>
    <scope>NUCLEOTIDE SEQUENCE [LARGE SCALE GENOMIC DNA]</scope>
    <source>
        <strain evidence="1 2">S3.2.2.5</strain>
    </source>
</reference>
<dbReference type="Proteomes" id="UP001344906">
    <property type="component" value="Unassembled WGS sequence"/>
</dbReference>
<gene>
    <name evidence="1" type="ORF">KDH_43930</name>
</gene>
<evidence type="ECO:0000313" key="2">
    <source>
        <dbReference type="Proteomes" id="UP001344906"/>
    </source>
</evidence>
<sequence>MNNNPMFYAPCPNCQADGHYRQWRGISGYGDSILRIDSDAHRVVGSEVGALVCTICGNIQLFVNPNDFYKQ</sequence>
<name>A0ABQ6FTE9_9CHLR</name>
<keyword evidence="2" id="KW-1185">Reference proteome</keyword>
<comment type="caution">
    <text evidence="1">The sequence shown here is derived from an EMBL/GenBank/DDBJ whole genome shotgun (WGS) entry which is preliminary data.</text>
</comment>
<dbReference type="EMBL" id="BSRI01000002">
    <property type="protein sequence ID" value="GLV57557.1"/>
    <property type="molecule type" value="Genomic_DNA"/>
</dbReference>
<proteinExistence type="predicted"/>
<organism evidence="1 2">
    <name type="scientific">Dictyobacter halimunensis</name>
    <dbReference type="NCBI Taxonomy" id="3026934"/>
    <lineage>
        <taxon>Bacteria</taxon>
        <taxon>Bacillati</taxon>
        <taxon>Chloroflexota</taxon>
        <taxon>Ktedonobacteria</taxon>
        <taxon>Ktedonobacterales</taxon>
        <taxon>Dictyobacteraceae</taxon>
        <taxon>Dictyobacter</taxon>
    </lineage>
</organism>
<accession>A0ABQ6FTE9</accession>
<evidence type="ECO:0000313" key="1">
    <source>
        <dbReference type="EMBL" id="GLV57557.1"/>
    </source>
</evidence>
<evidence type="ECO:0008006" key="3">
    <source>
        <dbReference type="Google" id="ProtNLM"/>
    </source>
</evidence>
<protein>
    <recommendedName>
        <fullName evidence="3">Transcription initiation factor TFIIIB</fullName>
    </recommendedName>
</protein>